<dbReference type="RefSeq" id="WP_369329480.1">
    <property type="nucleotide sequence ID" value="NZ_JAULBC010000003.1"/>
</dbReference>
<protein>
    <submittedName>
        <fullName evidence="1">SusD/RagB family nutrient-binding outer membrane lipoprotein</fullName>
    </submittedName>
</protein>
<evidence type="ECO:0000313" key="2">
    <source>
        <dbReference type="Proteomes" id="UP001560573"/>
    </source>
</evidence>
<keyword evidence="1" id="KW-0449">Lipoprotein</keyword>
<comment type="caution">
    <text evidence="1">The sequence shown here is derived from an EMBL/GenBank/DDBJ whole genome shotgun (WGS) entry which is preliminary data.</text>
</comment>
<dbReference type="EMBL" id="JAULBC010000003">
    <property type="protein sequence ID" value="MEX6688073.1"/>
    <property type="molecule type" value="Genomic_DNA"/>
</dbReference>
<organism evidence="1 2">
    <name type="scientific">Danxiaibacter flavus</name>
    <dbReference type="NCBI Taxonomy" id="3049108"/>
    <lineage>
        <taxon>Bacteria</taxon>
        <taxon>Pseudomonadati</taxon>
        <taxon>Bacteroidota</taxon>
        <taxon>Chitinophagia</taxon>
        <taxon>Chitinophagales</taxon>
        <taxon>Chitinophagaceae</taxon>
        <taxon>Danxiaibacter</taxon>
    </lineage>
</organism>
<proteinExistence type="predicted"/>
<dbReference type="PROSITE" id="PS51257">
    <property type="entry name" value="PROKAR_LIPOPROTEIN"/>
    <property type="match status" value="1"/>
</dbReference>
<keyword evidence="2" id="KW-1185">Reference proteome</keyword>
<gene>
    <name evidence="1" type="ORF">QTN47_11240</name>
</gene>
<dbReference type="InterPro" id="IPR011990">
    <property type="entry name" value="TPR-like_helical_dom_sf"/>
</dbReference>
<sequence>MNSSKRIFAYILAGTFFASSCTKDFQELNTTHDKPTSTTVQPLVNQVISTLFLRGQEQASIHNDYYYVATQLGATTSVSGYVLSNGVNDIWNDYYSTLQNLNLGIDKTNEVDDKETMNNIKAVLYILRAYKTFRVTDQFGDIPYFNAGKAYAGNVANFRVGYDPQQQIYDSLLNDLSWAVNNINTNADAVSSGGNPYIVLGSFDTFFKGDMSKWLEFGNSLRLRYAMQMVEKDQAKATPVIQDALTKPLIADGEDVGMWPASLGGYDLWVRWWSFSSGGAGFVRMSSTMWNMVSDGTTDESIFDPRAKLFVEPNQAGKWAPYVIGKSSGDNVNAYFSGTDPSQKNDCLFSPFNWYLVRDEWYLPEVIFAASEVHFLKAEAYARGLGAAQNINDAQTEYKAGITSSVNFWYNMVKGANNVSGLTWASAAPPPPTSAQMDALFANKKVAFTGAAADAVTKIYAQEWLSYFRQPWLAYNLWRRTGNTPVDPNSAPSATYKTFYRLPYAQDEAVNNADNYNAQISKMGGNNSDIKVWWMK</sequence>
<reference evidence="1 2" key="1">
    <citation type="submission" date="2023-07" db="EMBL/GenBank/DDBJ databases">
        <authorList>
            <person name="Lian W.-H."/>
        </authorList>
    </citation>
    <scope>NUCLEOTIDE SEQUENCE [LARGE SCALE GENOMIC DNA]</scope>
    <source>
        <strain evidence="1 2">SYSU DXS3180</strain>
    </source>
</reference>
<dbReference type="Pfam" id="PF12771">
    <property type="entry name" value="SusD-like_2"/>
    <property type="match status" value="1"/>
</dbReference>
<dbReference type="Gene3D" id="1.25.40.390">
    <property type="match status" value="1"/>
</dbReference>
<accession>A0ABV3ZDY8</accession>
<name>A0ABV3ZDY8_9BACT</name>
<dbReference type="SUPFAM" id="SSF48452">
    <property type="entry name" value="TPR-like"/>
    <property type="match status" value="1"/>
</dbReference>
<dbReference type="InterPro" id="IPR041662">
    <property type="entry name" value="SusD-like_2"/>
</dbReference>
<evidence type="ECO:0000313" key="1">
    <source>
        <dbReference type="EMBL" id="MEX6688073.1"/>
    </source>
</evidence>
<dbReference type="Proteomes" id="UP001560573">
    <property type="component" value="Unassembled WGS sequence"/>
</dbReference>